<dbReference type="Proteomes" id="UP001139450">
    <property type="component" value="Unassembled WGS sequence"/>
</dbReference>
<dbReference type="EMBL" id="JALJEJ010000007">
    <property type="protein sequence ID" value="MCJ8211030.1"/>
    <property type="molecule type" value="Genomic_DNA"/>
</dbReference>
<comment type="caution">
    <text evidence="3">The sequence shown here is derived from an EMBL/GenBank/DDBJ whole genome shotgun (WGS) entry which is preliminary data.</text>
</comment>
<dbReference type="RefSeq" id="WP_245131233.1">
    <property type="nucleotide sequence ID" value="NZ_JALJEJ010000007.1"/>
</dbReference>
<keyword evidence="4" id="KW-1185">Reference proteome</keyword>
<proteinExistence type="predicted"/>
<keyword evidence="3" id="KW-0808">Transferase</keyword>
<evidence type="ECO:0000259" key="1">
    <source>
        <dbReference type="Pfam" id="PF00534"/>
    </source>
</evidence>
<feature type="domain" description="Glycosyltransferase subfamily 4-like N-terminal" evidence="2">
    <location>
        <begin position="21"/>
        <end position="108"/>
    </location>
</feature>
<dbReference type="Gene3D" id="3.40.50.2000">
    <property type="entry name" value="Glycogen Phosphorylase B"/>
    <property type="match status" value="2"/>
</dbReference>
<reference evidence="3" key="1">
    <citation type="submission" date="2022-04" db="EMBL/GenBank/DDBJ databases">
        <title>Mucilaginibacter sp. RS28 isolated from freshwater.</title>
        <authorList>
            <person name="Ko S.-R."/>
        </authorList>
    </citation>
    <scope>NUCLEOTIDE SEQUENCE</scope>
    <source>
        <strain evidence="3">RS28</strain>
    </source>
</reference>
<sequence length="384" mass="43681">MAVKILVIHTTYKAFGGEDSVVFNEIDLLKSTGHEVELLQFYNDHHTLLKVLQMPYNLSSYRQTVKKLAEFKPDVVHIHNLHYGGSPSVLYAIKKFNVPTVVTLHNYRLLCPSATLYHKGEIFTDSIRKDLPLKAMLGGVYLNSKLLTAWVAITTFIHQKLGTWEIPKRYLVLGDHSRILFSFSKVRKIASRIAVKPNFCYQVENVATEKSHYYFYAGRITEEKGIMTMLEAFAKNGLRLKIAGGGPMEEEVKAFIKNHPNIEFLGRQNREQMSELLSGATSLIFPSIWFETFGMIIIEAFSAGTPVIASSLGQLKELINDKVNGLQFAPGNAEDLQEKIAYFESLTDEERQQYGENARRKYLENYTPEKNAEQLISIYQELVA</sequence>
<accession>A0A9X1X6H8</accession>
<dbReference type="InterPro" id="IPR001296">
    <property type="entry name" value="Glyco_trans_1"/>
</dbReference>
<organism evidence="3 4">
    <name type="scientific">Mucilaginibacter straminoryzae</name>
    <dbReference type="NCBI Taxonomy" id="2932774"/>
    <lineage>
        <taxon>Bacteria</taxon>
        <taxon>Pseudomonadati</taxon>
        <taxon>Bacteroidota</taxon>
        <taxon>Sphingobacteriia</taxon>
        <taxon>Sphingobacteriales</taxon>
        <taxon>Sphingobacteriaceae</taxon>
        <taxon>Mucilaginibacter</taxon>
    </lineage>
</organism>
<dbReference type="GO" id="GO:0016757">
    <property type="term" value="F:glycosyltransferase activity"/>
    <property type="evidence" value="ECO:0007669"/>
    <property type="project" value="UniProtKB-KW"/>
</dbReference>
<dbReference type="PANTHER" id="PTHR45947:SF13">
    <property type="entry name" value="TRANSFERASE"/>
    <property type="match status" value="1"/>
</dbReference>
<dbReference type="InterPro" id="IPR028098">
    <property type="entry name" value="Glyco_trans_4-like_N"/>
</dbReference>
<dbReference type="InterPro" id="IPR050194">
    <property type="entry name" value="Glycosyltransferase_grp1"/>
</dbReference>
<name>A0A9X1X6H8_9SPHI</name>
<feature type="domain" description="Glycosyl transferase family 1" evidence="1">
    <location>
        <begin position="206"/>
        <end position="360"/>
    </location>
</feature>
<dbReference type="AlphaFoldDB" id="A0A9X1X6H8"/>
<evidence type="ECO:0000259" key="2">
    <source>
        <dbReference type="Pfam" id="PF13439"/>
    </source>
</evidence>
<dbReference type="Pfam" id="PF13439">
    <property type="entry name" value="Glyco_transf_4"/>
    <property type="match status" value="1"/>
</dbReference>
<evidence type="ECO:0000313" key="4">
    <source>
        <dbReference type="Proteomes" id="UP001139450"/>
    </source>
</evidence>
<protein>
    <submittedName>
        <fullName evidence="3">Glycosyltransferase</fullName>
        <ecNumber evidence="3">2.4.-.-</ecNumber>
    </submittedName>
</protein>
<gene>
    <name evidence="3" type="ORF">MUY27_15025</name>
</gene>
<dbReference type="SUPFAM" id="SSF53756">
    <property type="entry name" value="UDP-Glycosyltransferase/glycogen phosphorylase"/>
    <property type="match status" value="1"/>
</dbReference>
<evidence type="ECO:0000313" key="3">
    <source>
        <dbReference type="EMBL" id="MCJ8211030.1"/>
    </source>
</evidence>
<dbReference type="EC" id="2.4.-.-" evidence="3"/>
<keyword evidence="3" id="KW-0328">Glycosyltransferase</keyword>
<dbReference type="PANTHER" id="PTHR45947">
    <property type="entry name" value="SULFOQUINOVOSYL TRANSFERASE SQD2"/>
    <property type="match status" value="1"/>
</dbReference>
<dbReference type="Pfam" id="PF00534">
    <property type="entry name" value="Glycos_transf_1"/>
    <property type="match status" value="1"/>
</dbReference>